<protein>
    <submittedName>
        <fullName evidence="1">Uncharacterized protein</fullName>
    </submittedName>
</protein>
<feature type="non-terminal residue" evidence="1">
    <location>
        <position position="140"/>
    </location>
</feature>
<gene>
    <name evidence="1" type="ORF">FOZ63_009502</name>
</gene>
<accession>A0A7J6UNH1</accession>
<sequence length="140" mass="16045">ELLLIEFLPKDRKLKSWSQQRSELLNLPSKPHDRRLVLVRAYFESELQLVVAAFVQVLHREIVVAGSADGSQQHLRKKCLGVAHDLLHARREQESALRAMLVSGLTTKDSTEAERLLHKLLKEQPRLKTDVAEEVIQQLI</sequence>
<reference evidence="1 2" key="1">
    <citation type="submission" date="2020-04" db="EMBL/GenBank/DDBJ databases">
        <title>Perkinsus olseni comparative genomics.</title>
        <authorList>
            <person name="Bogema D.R."/>
        </authorList>
    </citation>
    <scope>NUCLEOTIDE SEQUENCE [LARGE SCALE GENOMIC DNA]</scope>
    <source>
        <strain evidence="1 2">ATCC PRA-207</strain>
    </source>
</reference>
<dbReference type="GO" id="GO:0005634">
    <property type="term" value="C:nucleus"/>
    <property type="evidence" value="ECO:0007669"/>
    <property type="project" value="TreeGrafter"/>
</dbReference>
<dbReference type="Proteomes" id="UP000553632">
    <property type="component" value="Unassembled WGS sequence"/>
</dbReference>
<evidence type="ECO:0000313" key="1">
    <source>
        <dbReference type="EMBL" id="KAF4758558.1"/>
    </source>
</evidence>
<dbReference type="PANTHER" id="PTHR12048">
    <property type="entry name" value="CCAAT-BINDING FACTOR-RELATED"/>
    <property type="match status" value="1"/>
</dbReference>
<dbReference type="PANTHER" id="PTHR12048:SF0">
    <property type="entry name" value="CCAAT_ENHANCER-BINDING PROTEIN ZETA"/>
    <property type="match status" value="1"/>
</dbReference>
<feature type="non-terminal residue" evidence="1">
    <location>
        <position position="1"/>
    </location>
</feature>
<dbReference type="InterPro" id="IPR040155">
    <property type="entry name" value="CEBPZ/Mak21-like"/>
</dbReference>
<keyword evidence="2" id="KW-1185">Reference proteome</keyword>
<organism evidence="1 2">
    <name type="scientific">Perkinsus olseni</name>
    <name type="common">Perkinsus atlanticus</name>
    <dbReference type="NCBI Taxonomy" id="32597"/>
    <lineage>
        <taxon>Eukaryota</taxon>
        <taxon>Sar</taxon>
        <taxon>Alveolata</taxon>
        <taxon>Perkinsozoa</taxon>
        <taxon>Perkinsea</taxon>
        <taxon>Perkinsida</taxon>
        <taxon>Perkinsidae</taxon>
        <taxon>Perkinsus</taxon>
    </lineage>
</organism>
<evidence type="ECO:0000313" key="2">
    <source>
        <dbReference type="Proteomes" id="UP000553632"/>
    </source>
</evidence>
<name>A0A7J6UNH1_PEROL</name>
<dbReference type="AlphaFoldDB" id="A0A7J6UNH1"/>
<comment type="caution">
    <text evidence="1">The sequence shown here is derived from an EMBL/GenBank/DDBJ whole genome shotgun (WGS) entry which is preliminary data.</text>
</comment>
<proteinExistence type="predicted"/>
<dbReference type="EMBL" id="JABANO010001277">
    <property type="protein sequence ID" value="KAF4758558.1"/>
    <property type="molecule type" value="Genomic_DNA"/>
</dbReference>